<reference evidence="2" key="1">
    <citation type="journal article" date="2019" name="Int. J. Syst. Evol. Microbiol.">
        <title>The Global Catalogue of Microorganisms (GCM) 10K type strain sequencing project: providing services to taxonomists for standard genome sequencing and annotation.</title>
        <authorList>
            <consortium name="The Broad Institute Genomics Platform"/>
            <consortium name="The Broad Institute Genome Sequencing Center for Infectious Disease"/>
            <person name="Wu L."/>
            <person name="Ma J."/>
        </authorList>
    </citation>
    <scope>NUCLEOTIDE SEQUENCE [LARGE SCALE GENOMIC DNA]</scope>
    <source>
        <strain evidence="2">CECT 8551</strain>
    </source>
</reference>
<dbReference type="Proteomes" id="UP001595766">
    <property type="component" value="Unassembled WGS sequence"/>
</dbReference>
<accession>A0ABV8EML9</accession>
<dbReference type="InterPro" id="IPR025345">
    <property type="entry name" value="DUF4249"/>
</dbReference>
<dbReference type="Pfam" id="PF14054">
    <property type="entry name" value="DUF4249"/>
    <property type="match status" value="1"/>
</dbReference>
<gene>
    <name evidence="1" type="ORF">ACFOUP_14265</name>
</gene>
<dbReference type="RefSeq" id="WP_241293738.1">
    <property type="nucleotide sequence ID" value="NZ_JAKZGR010000005.1"/>
</dbReference>
<comment type="caution">
    <text evidence="1">The sequence shown here is derived from an EMBL/GenBank/DDBJ whole genome shotgun (WGS) entry which is preliminary data.</text>
</comment>
<sequence>MRKVVLIFALLFASIFVNSCIDEVVIPISEFSSQLVVDGWYGNLPENTRIRLYYSEMYQSGVLNPGYRQANVTSLYIQDLNGQRMNFVPIPNSIDFVPQNYIDPVPGMSYQLVFQLTNGESFSSDFEVMPPTVVLDSISETAFERLEVIMSTGVNITQTRTFVNIFANFTDPGIGDFGYMFMTSGISEDFTFSENDNCACTCYTRVPNIFNRMNLLSNEVFQNKSYQHSIGSIPLSSLGRFAVETSVRTISDNNLRYLMKIDEQQKNTGSIFDTAPFRIKGNIRTQTNSRNTIVLGNFFVFQESNFEKLISRSEIRAASLDLEHKLDTPPLVGGTCTEFYRDATTVPPTPFR</sequence>
<organism evidence="1 2">
    <name type="scientific">Belliella kenyensis</name>
    <dbReference type="NCBI Taxonomy" id="1472724"/>
    <lineage>
        <taxon>Bacteria</taxon>
        <taxon>Pseudomonadati</taxon>
        <taxon>Bacteroidota</taxon>
        <taxon>Cytophagia</taxon>
        <taxon>Cytophagales</taxon>
        <taxon>Cyclobacteriaceae</taxon>
        <taxon>Belliella</taxon>
    </lineage>
</organism>
<evidence type="ECO:0000313" key="2">
    <source>
        <dbReference type="Proteomes" id="UP001595766"/>
    </source>
</evidence>
<protein>
    <submittedName>
        <fullName evidence="1">DUF4249 family protein</fullName>
    </submittedName>
</protein>
<evidence type="ECO:0000313" key="1">
    <source>
        <dbReference type="EMBL" id="MFC3977547.1"/>
    </source>
</evidence>
<name>A0ABV8EML9_9BACT</name>
<dbReference type="EMBL" id="JBHSAV010000057">
    <property type="protein sequence ID" value="MFC3977547.1"/>
    <property type="molecule type" value="Genomic_DNA"/>
</dbReference>
<proteinExistence type="predicted"/>
<keyword evidence="2" id="KW-1185">Reference proteome</keyword>